<comment type="catalytic activity">
    <reaction evidence="1">
        <text>Hydrolysis of alkylated DNA, releasing 3-methyladenine, 3-methylguanine, 7-methylguanine and 7-methyladenine.</text>
        <dbReference type="EC" id="3.2.2.21"/>
    </reaction>
</comment>
<keyword evidence="4" id="KW-0234">DNA repair</keyword>
<dbReference type="RefSeq" id="WP_230840000.1">
    <property type="nucleotide sequence ID" value="NZ_CP063845.1"/>
</dbReference>
<dbReference type="Pfam" id="PF00730">
    <property type="entry name" value="HhH-GPD"/>
    <property type="match status" value="1"/>
</dbReference>
<dbReference type="CDD" id="cd00056">
    <property type="entry name" value="ENDO3c"/>
    <property type="match status" value="1"/>
</dbReference>
<dbReference type="InterPro" id="IPR003265">
    <property type="entry name" value="HhH-GPD_domain"/>
</dbReference>
<dbReference type="SUPFAM" id="SSF48150">
    <property type="entry name" value="DNA-glycosylase"/>
    <property type="match status" value="1"/>
</dbReference>
<dbReference type="InterPro" id="IPR011257">
    <property type="entry name" value="DNA_glycosylase"/>
</dbReference>
<evidence type="ECO:0000259" key="5">
    <source>
        <dbReference type="SMART" id="SM00478"/>
    </source>
</evidence>
<organism evidence="6 7">
    <name type="scientific">Gloeobacter morelensis MG652769</name>
    <dbReference type="NCBI Taxonomy" id="2781736"/>
    <lineage>
        <taxon>Bacteria</taxon>
        <taxon>Bacillati</taxon>
        <taxon>Cyanobacteriota</taxon>
        <taxon>Cyanophyceae</taxon>
        <taxon>Gloeobacterales</taxon>
        <taxon>Gloeobacteraceae</taxon>
        <taxon>Gloeobacter</taxon>
        <taxon>Gloeobacter morelensis</taxon>
    </lineage>
</organism>
<keyword evidence="3" id="KW-0227">DNA damage</keyword>
<evidence type="ECO:0000313" key="6">
    <source>
        <dbReference type="EMBL" id="UFP93000.1"/>
    </source>
</evidence>
<dbReference type="InterPro" id="IPR051912">
    <property type="entry name" value="Alkylbase_DNA_Glycosylase/TA"/>
</dbReference>
<dbReference type="EC" id="3.2.2.21" evidence="2"/>
<dbReference type="Gene3D" id="1.10.340.30">
    <property type="entry name" value="Hypothetical protein, domain 2"/>
    <property type="match status" value="1"/>
</dbReference>
<dbReference type="PANTHER" id="PTHR43003">
    <property type="entry name" value="DNA-3-METHYLADENINE GLYCOSYLASE"/>
    <property type="match status" value="1"/>
</dbReference>
<dbReference type="Proteomes" id="UP001054846">
    <property type="component" value="Chromosome"/>
</dbReference>
<feature type="domain" description="HhH-GPD" evidence="5">
    <location>
        <begin position="52"/>
        <end position="206"/>
    </location>
</feature>
<reference evidence="6 7" key="1">
    <citation type="journal article" date="2021" name="Genome Biol. Evol.">
        <title>Complete Genome Sequencing of a Novel Gloeobacter Species from a Waterfall Cave in Mexico.</title>
        <authorList>
            <person name="Saw J.H."/>
            <person name="Cardona T."/>
            <person name="Montejano G."/>
        </authorList>
    </citation>
    <scope>NUCLEOTIDE SEQUENCE [LARGE SCALE GENOMIC DNA]</scope>
    <source>
        <strain evidence="6">MG652769</strain>
    </source>
</reference>
<evidence type="ECO:0000256" key="2">
    <source>
        <dbReference type="ARBA" id="ARBA00012000"/>
    </source>
</evidence>
<dbReference type="EMBL" id="CP063845">
    <property type="protein sequence ID" value="UFP93000.1"/>
    <property type="molecule type" value="Genomic_DNA"/>
</dbReference>
<gene>
    <name evidence="6" type="ORF">ISF26_14385</name>
</gene>
<proteinExistence type="predicted"/>
<dbReference type="PANTHER" id="PTHR43003:SF5">
    <property type="entry name" value="DNA-3-METHYLADENINE GLYCOSYLASE"/>
    <property type="match status" value="1"/>
</dbReference>
<keyword evidence="7" id="KW-1185">Reference proteome</keyword>
<evidence type="ECO:0000256" key="3">
    <source>
        <dbReference type="ARBA" id="ARBA00022763"/>
    </source>
</evidence>
<sequence>MQTSATVLLAEAVDHLKRSDPILAALIERVGDCGYQTAAAGTHFDAVVRAIVYQQLSGKAAATIHKRLCDLFGGRPPLPAELLAVEDISLRGVGLSRQKLSYLKFLAAQVESGALAIETLHTLEDQAILAELVRLKGIGRWTAQMFLMFRLGRPNVLPEGDLGIQKAIQIAYGLEALPTARQMAAVAEPWHPYCTIACWYLWRSLE</sequence>
<dbReference type="Gene3D" id="1.10.1670.40">
    <property type="match status" value="1"/>
</dbReference>
<evidence type="ECO:0000256" key="4">
    <source>
        <dbReference type="ARBA" id="ARBA00023204"/>
    </source>
</evidence>
<name>A0ABY3PH56_9CYAN</name>
<evidence type="ECO:0000256" key="1">
    <source>
        <dbReference type="ARBA" id="ARBA00000086"/>
    </source>
</evidence>
<protein>
    <recommendedName>
        <fullName evidence="2">DNA-3-methyladenine glycosylase II</fullName>
        <ecNumber evidence="2">3.2.2.21</ecNumber>
    </recommendedName>
</protein>
<accession>A0ABY3PH56</accession>
<evidence type="ECO:0000313" key="7">
    <source>
        <dbReference type="Proteomes" id="UP001054846"/>
    </source>
</evidence>
<dbReference type="SMART" id="SM00478">
    <property type="entry name" value="ENDO3c"/>
    <property type="match status" value="1"/>
</dbReference>